<feature type="region of interest" description="Disordered" evidence="6">
    <location>
        <begin position="318"/>
        <end position="342"/>
    </location>
</feature>
<evidence type="ECO:0000259" key="8">
    <source>
        <dbReference type="Pfam" id="PF20684"/>
    </source>
</evidence>
<dbReference type="InterPro" id="IPR052337">
    <property type="entry name" value="SAT4-like"/>
</dbReference>
<dbReference type="PANTHER" id="PTHR33048">
    <property type="entry name" value="PTH11-LIKE INTEGRAL MEMBRANE PROTEIN (AFU_ORTHOLOGUE AFUA_5G11245)"/>
    <property type="match status" value="1"/>
</dbReference>
<dbReference type="AlphaFoldDB" id="A0A3M2SJ48"/>
<evidence type="ECO:0000256" key="7">
    <source>
        <dbReference type="SAM" id="Phobius"/>
    </source>
</evidence>
<evidence type="ECO:0000256" key="1">
    <source>
        <dbReference type="ARBA" id="ARBA00004141"/>
    </source>
</evidence>
<evidence type="ECO:0000313" key="10">
    <source>
        <dbReference type="Proteomes" id="UP000277212"/>
    </source>
</evidence>
<accession>A0A3M2SJ48</accession>
<comment type="similarity">
    <text evidence="5">Belongs to the SAT4 family.</text>
</comment>
<dbReference type="Proteomes" id="UP000277212">
    <property type="component" value="Unassembled WGS sequence"/>
</dbReference>
<evidence type="ECO:0000256" key="4">
    <source>
        <dbReference type="ARBA" id="ARBA00023136"/>
    </source>
</evidence>
<dbReference type="GO" id="GO:0016020">
    <property type="term" value="C:membrane"/>
    <property type="evidence" value="ECO:0007669"/>
    <property type="project" value="UniProtKB-SubCell"/>
</dbReference>
<feature type="transmembrane region" description="Helical" evidence="7">
    <location>
        <begin position="38"/>
        <end position="65"/>
    </location>
</feature>
<feature type="domain" description="Rhodopsin" evidence="8">
    <location>
        <begin position="26"/>
        <end position="273"/>
    </location>
</feature>
<keyword evidence="2 7" id="KW-0812">Transmembrane</keyword>
<proteinExistence type="inferred from homology"/>
<dbReference type="Pfam" id="PF20684">
    <property type="entry name" value="Fung_rhodopsin"/>
    <property type="match status" value="1"/>
</dbReference>
<evidence type="ECO:0000256" key="3">
    <source>
        <dbReference type="ARBA" id="ARBA00022989"/>
    </source>
</evidence>
<gene>
    <name evidence="9" type="ORF">CDV36_002768</name>
</gene>
<dbReference type="PANTHER" id="PTHR33048:SF92">
    <property type="entry name" value="INTEGRAL MEMBRANE PROTEIN"/>
    <property type="match status" value="1"/>
</dbReference>
<keyword evidence="10" id="KW-1185">Reference proteome</keyword>
<evidence type="ECO:0000256" key="2">
    <source>
        <dbReference type="ARBA" id="ARBA00022692"/>
    </source>
</evidence>
<organism evidence="9 10">
    <name type="scientific">Fusarium kuroshium</name>
    <dbReference type="NCBI Taxonomy" id="2010991"/>
    <lineage>
        <taxon>Eukaryota</taxon>
        <taxon>Fungi</taxon>
        <taxon>Dikarya</taxon>
        <taxon>Ascomycota</taxon>
        <taxon>Pezizomycotina</taxon>
        <taxon>Sordariomycetes</taxon>
        <taxon>Hypocreomycetidae</taxon>
        <taxon>Hypocreales</taxon>
        <taxon>Nectriaceae</taxon>
        <taxon>Fusarium</taxon>
        <taxon>Fusarium solani species complex</taxon>
    </lineage>
</organism>
<feature type="transmembrane region" description="Helical" evidence="7">
    <location>
        <begin position="6"/>
        <end position="26"/>
    </location>
</feature>
<protein>
    <recommendedName>
        <fullName evidence="8">Rhodopsin domain-containing protein</fullName>
    </recommendedName>
</protein>
<keyword evidence="3 7" id="KW-1133">Transmembrane helix</keyword>
<feature type="transmembrane region" description="Helical" evidence="7">
    <location>
        <begin position="212"/>
        <end position="233"/>
    </location>
</feature>
<reference evidence="9 10" key="1">
    <citation type="submission" date="2017-06" db="EMBL/GenBank/DDBJ databases">
        <title>Comparative genomic analysis of Ambrosia Fusariam Clade fungi.</title>
        <authorList>
            <person name="Stajich J.E."/>
            <person name="Carrillo J."/>
            <person name="Kijimoto T."/>
            <person name="Eskalen A."/>
            <person name="O'Donnell K."/>
            <person name="Kasson M."/>
        </authorList>
    </citation>
    <scope>NUCLEOTIDE SEQUENCE [LARGE SCALE GENOMIC DNA]</scope>
    <source>
        <strain evidence="9">UCR3666</strain>
    </source>
</reference>
<name>A0A3M2SJ48_9HYPO</name>
<dbReference type="EMBL" id="NKUJ01000030">
    <property type="protein sequence ID" value="RMJ17570.1"/>
    <property type="molecule type" value="Genomic_DNA"/>
</dbReference>
<keyword evidence="4 7" id="KW-0472">Membrane</keyword>
<dbReference type="STRING" id="2010991.A0A3M2SJ48"/>
<feature type="transmembrane region" description="Helical" evidence="7">
    <location>
        <begin position="174"/>
        <end position="200"/>
    </location>
</feature>
<evidence type="ECO:0000313" key="9">
    <source>
        <dbReference type="EMBL" id="RMJ17570.1"/>
    </source>
</evidence>
<comment type="caution">
    <text evidence="9">The sequence shown here is derived from an EMBL/GenBank/DDBJ whole genome shotgun (WGS) entry which is preliminary data.</text>
</comment>
<sequence>MAAPSTAGVLACFWILLCVSAILIAARLWLRLKIQHQALLLSDALLLIAWCSSFTHAVFVIIFAVKGALHPDIDYTLINWKVDVAEVEFITRMIWSSVFPFFTSLYFCKFALLATYLQLFPRFMKKLRLALYIAIAYCVSGYLVSMSVQLFLCWPIEGNWSFASNPAVVCEPKIIGTIFYIAWSLHFTANLSIIILPFFILKDLQVKKKTMVGIYAIFSLGIIDIAFSLTRFLTIHLGSGGFKPLTLIQIWSILDENMALIIACLPSLRPYLRHGFKSSSAEASYGYGNRSTGHITSTRKTQATTGFEVIDDPVPVFDGGLHRNTRRRNDSEDDAWSDGKKSNRSDIELVTIQAQRGDRTSTVHQGQIRVEQEFIVTR</sequence>
<dbReference type="InterPro" id="IPR049326">
    <property type="entry name" value="Rhodopsin_dom_fungi"/>
</dbReference>
<evidence type="ECO:0000256" key="5">
    <source>
        <dbReference type="ARBA" id="ARBA00038359"/>
    </source>
</evidence>
<evidence type="ECO:0000256" key="6">
    <source>
        <dbReference type="SAM" id="MobiDB-lite"/>
    </source>
</evidence>
<feature type="transmembrane region" description="Helical" evidence="7">
    <location>
        <begin position="129"/>
        <end position="154"/>
    </location>
</feature>
<comment type="subcellular location">
    <subcellularLocation>
        <location evidence="1">Membrane</location>
        <topology evidence="1">Multi-pass membrane protein</topology>
    </subcellularLocation>
</comment>
<dbReference type="OrthoDB" id="5273647at2759"/>
<feature type="transmembrane region" description="Helical" evidence="7">
    <location>
        <begin position="93"/>
        <end position="117"/>
    </location>
</feature>